<proteinExistence type="predicted"/>
<feature type="compositionally biased region" description="Polar residues" evidence="1">
    <location>
        <begin position="329"/>
        <end position="338"/>
    </location>
</feature>
<comment type="caution">
    <text evidence="2">The sequence shown here is derived from an EMBL/GenBank/DDBJ whole genome shotgun (WGS) entry which is preliminary data.</text>
</comment>
<feature type="compositionally biased region" description="Basic residues" evidence="1">
    <location>
        <begin position="312"/>
        <end position="321"/>
    </location>
</feature>
<gene>
    <name evidence="2" type="ORF">TRICI_000539</name>
</gene>
<feature type="region of interest" description="Disordered" evidence="1">
    <location>
        <begin position="231"/>
        <end position="265"/>
    </location>
</feature>
<feature type="compositionally biased region" description="Low complexity" evidence="1">
    <location>
        <begin position="339"/>
        <end position="356"/>
    </location>
</feature>
<name>A0A642VD48_9ASCO</name>
<reference evidence="2" key="1">
    <citation type="journal article" date="2019" name="G3 (Bethesda)">
        <title>Genome Assemblies of Two Rare Opportunistic Yeast Pathogens: Diutina rugosa (syn. Candida rugosa) and Trichomonascus ciferrii (syn. Candida ciferrii).</title>
        <authorList>
            <person name="Mixao V."/>
            <person name="Saus E."/>
            <person name="Hansen A.P."/>
            <person name="Lass-Florl C."/>
            <person name="Gabaldon T."/>
        </authorList>
    </citation>
    <scope>NUCLEOTIDE SEQUENCE</scope>
    <source>
        <strain evidence="2">CBS 4856</strain>
    </source>
</reference>
<feature type="region of interest" description="Disordered" evidence="1">
    <location>
        <begin position="281"/>
        <end position="414"/>
    </location>
</feature>
<evidence type="ECO:0000256" key="1">
    <source>
        <dbReference type="SAM" id="MobiDB-lite"/>
    </source>
</evidence>
<sequence>MEYSKVCIGYILNRQVVVSSIEHIQYDIAYGACENPKVRQQLQRKLTSITPVKRTAVLQKDFLVLFKGAKTHSEAVYHFKGQETNQWALITHELSHGKTRYALTLVRKKATAKSPPETHYHHRWKLFKKPHHHQHQGCETIDPLPIVAKTSSLPLIDQPATTLESLVLLFETRVHRRLWKDRVAVCIGSRPADTSHASTLFGSDFPNFYTKQQQHPPPPLPSVAKYLPNNTTTTTTTTINNKNSHNYSNGNNNTNNSYNNGNTKKLLPSASNVKMRGKTKLEDILESPGEVSAKMRKDQRRRDLERITSVKLNRHHSKHSSYKSAYTSLPNDDNTQTAPSPSTSTETFESPMTEFPTTPPQSPKQQAPTSPHTPTPKSPNSGKVVISTPQKPPLSFCGEIIDSSSSHEDEKTLVPPLNDQRNLFRHVPPLYVQNKTSATDNRKPTRLRSMEALVNESEEIKAMLDTVYKGKLPEWHVLNGPIYPNPPPFDLPSPPNTDT</sequence>
<organism evidence="2 3">
    <name type="scientific">Trichomonascus ciferrii</name>
    <dbReference type="NCBI Taxonomy" id="44093"/>
    <lineage>
        <taxon>Eukaryota</taxon>
        <taxon>Fungi</taxon>
        <taxon>Dikarya</taxon>
        <taxon>Ascomycota</taxon>
        <taxon>Saccharomycotina</taxon>
        <taxon>Dipodascomycetes</taxon>
        <taxon>Dipodascales</taxon>
        <taxon>Trichomonascaceae</taxon>
        <taxon>Trichomonascus</taxon>
        <taxon>Trichomonascus ciferrii complex</taxon>
    </lineage>
</organism>
<evidence type="ECO:0000313" key="2">
    <source>
        <dbReference type="EMBL" id="KAA8917307.1"/>
    </source>
</evidence>
<feature type="compositionally biased region" description="Basic and acidic residues" evidence="1">
    <location>
        <begin position="293"/>
        <end position="308"/>
    </location>
</feature>
<dbReference type="EMBL" id="SWFS01000047">
    <property type="protein sequence ID" value="KAA8917307.1"/>
    <property type="molecule type" value="Genomic_DNA"/>
</dbReference>
<dbReference type="AlphaFoldDB" id="A0A642VD48"/>
<accession>A0A642VD48</accession>
<evidence type="ECO:0000313" key="3">
    <source>
        <dbReference type="Proteomes" id="UP000761534"/>
    </source>
</evidence>
<dbReference type="Proteomes" id="UP000761534">
    <property type="component" value="Unassembled WGS sequence"/>
</dbReference>
<keyword evidence="3" id="KW-1185">Reference proteome</keyword>
<dbReference type="VEuPathDB" id="FungiDB:TRICI_000539"/>
<protein>
    <submittedName>
        <fullName evidence="2">Uncharacterized protein</fullName>
    </submittedName>
</protein>